<proteinExistence type="predicted"/>
<gene>
    <name evidence="1" type="ORF">SFRICE_027825</name>
</gene>
<reference evidence="1" key="1">
    <citation type="submission" date="2016-07" db="EMBL/GenBank/DDBJ databases">
        <authorList>
            <person name="Bretaudeau A."/>
        </authorList>
    </citation>
    <scope>NUCLEOTIDE SEQUENCE</scope>
    <source>
        <strain evidence="1">Rice</strain>
        <tissue evidence="1">Whole body</tissue>
    </source>
</reference>
<name>A0A2H1VE99_SPOFR</name>
<sequence length="120" mass="13300">MTYKKLSISLKLENGWNDLTNFGLDIFLWKSRAGLKGEKIMFEAVAPAAGGPSVGGKPPLKSYNSVQIDDYIFLCTPLQCLWCSVFRGRALSTLWGHFLEIIAYCGPESKKCNKGYKGEA</sequence>
<dbReference type="AlphaFoldDB" id="A0A2H1VE99"/>
<protein>
    <submittedName>
        <fullName evidence="1">SFRICE_027825</fullName>
    </submittedName>
</protein>
<dbReference type="EMBL" id="ODYU01002066">
    <property type="protein sequence ID" value="SOQ39111.1"/>
    <property type="molecule type" value="Genomic_DNA"/>
</dbReference>
<accession>A0A2H1VE99</accession>
<organism evidence="1">
    <name type="scientific">Spodoptera frugiperda</name>
    <name type="common">Fall armyworm</name>
    <dbReference type="NCBI Taxonomy" id="7108"/>
    <lineage>
        <taxon>Eukaryota</taxon>
        <taxon>Metazoa</taxon>
        <taxon>Ecdysozoa</taxon>
        <taxon>Arthropoda</taxon>
        <taxon>Hexapoda</taxon>
        <taxon>Insecta</taxon>
        <taxon>Pterygota</taxon>
        <taxon>Neoptera</taxon>
        <taxon>Endopterygota</taxon>
        <taxon>Lepidoptera</taxon>
        <taxon>Glossata</taxon>
        <taxon>Ditrysia</taxon>
        <taxon>Noctuoidea</taxon>
        <taxon>Noctuidae</taxon>
        <taxon>Amphipyrinae</taxon>
        <taxon>Spodoptera</taxon>
    </lineage>
</organism>
<evidence type="ECO:0000313" key="1">
    <source>
        <dbReference type="EMBL" id="SOQ39111.1"/>
    </source>
</evidence>